<reference evidence="2 3" key="1">
    <citation type="journal article" date="2019" name="Nat. Plants">
        <title>Genome sequencing of Musa balbisiana reveals subgenome evolution and function divergence in polyploid bananas.</title>
        <authorList>
            <person name="Yao X."/>
        </authorList>
    </citation>
    <scope>NUCLEOTIDE SEQUENCE [LARGE SCALE GENOMIC DNA]</scope>
    <source>
        <strain evidence="3">cv. DH-PKW</strain>
        <tissue evidence="2">Leaves</tissue>
    </source>
</reference>
<dbReference type="EMBL" id="PYDT01000008">
    <property type="protein sequence ID" value="THU54292.1"/>
    <property type="molecule type" value="Genomic_DNA"/>
</dbReference>
<comment type="caution">
    <text evidence="2">The sequence shown here is derived from an EMBL/GenBank/DDBJ whole genome shotgun (WGS) entry which is preliminary data.</text>
</comment>
<accession>A0A4S8J1R7</accession>
<keyword evidence="3" id="KW-1185">Reference proteome</keyword>
<protein>
    <submittedName>
        <fullName evidence="2">Uncharacterized protein</fullName>
    </submittedName>
</protein>
<gene>
    <name evidence="2" type="ORF">C4D60_Mb10t23500</name>
</gene>
<organism evidence="2 3">
    <name type="scientific">Musa balbisiana</name>
    <name type="common">Banana</name>
    <dbReference type="NCBI Taxonomy" id="52838"/>
    <lineage>
        <taxon>Eukaryota</taxon>
        <taxon>Viridiplantae</taxon>
        <taxon>Streptophyta</taxon>
        <taxon>Embryophyta</taxon>
        <taxon>Tracheophyta</taxon>
        <taxon>Spermatophyta</taxon>
        <taxon>Magnoliopsida</taxon>
        <taxon>Liliopsida</taxon>
        <taxon>Zingiberales</taxon>
        <taxon>Musaceae</taxon>
        <taxon>Musa</taxon>
    </lineage>
</organism>
<name>A0A4S8J1R7_MUSBA</name>
<evidence type="ECO:0000313" key="3">
    <source>
        <dbReference type="Proteomes" id="UP000317650"/>
    </source>
</evidence>
<evidence type="ECO:0000256" key="1">
    <source>
        <dbReference type="SAM" id="MobiDB-lite"/>
    </source>
</evidence>
<feature type="region of interest" description="Disordered" evidence="1">
    <location>
        <begin position="122"/>
        <end position="146"/>
    </location>
</feature>
<dbReference type="Proteomes" id="UP000317650">
    <property type="component" value="Chromosome 10"/>
</dbReference>
<sequence>MERKDATESGGIGQMLRNKVVNKSPLSVFRHVRQQEESRRLREATEAHVPVTIYKDGKLGVACPMEIPVSDINDEAGRFIKIIWTRRISWNSPEGDGSMLHSPSGRQLVVEGNTENNNEVIQKNNATKNNNEGKQKNNTGKTNLYG</sequence>
<proteinExistence type="predicted"/>
<dbReference type="AlphaFoldDB" id="A0A4S8J1R7"/>
<evidence type="ECO:0000313" key="2">
    <source>
        <dbReference type="EMBL" id="THU54292.1"/>
    </source>
</evidence>